<reference evidence="2" key="2">
    <citation type="submission" date="2021-01" db="EMBL/GenBank/DDBJ databases">
        <authorList>
            <person name="Schikora-Tamarit M.A."/>
        </authorList>
    </citation>
    <scope>NUCLEOTIDE SEQUENCE</scope>
    <source>
        <strain evidence="2">CBS6075</strain>
    </source>
</reference>
<gene>
    <name evidence="2" type="ORF">OGAPHI_004617</name>
</gene>
<dbReference type="AlphaFoldDB" id="A0A9P8T3R2"/>
<feature type="region of interest" description="Disordered" evidence="1">
    <location>
        <begin position="109"/>
        <end position="128"/>
    </location>
</feature>
<accession>A0A9P8T3R2</accession>
<reference evidence="2" key="1">
    <citation type="journal article" date="2021" name="Open Biol.">
        <title>Shared evolutionary footprints suggest mitochondrial oxidative damage underlies multiple complex I losses in fungi.</title>
        <authorList>
            <person name="Schikora-Tamarit M.A."/>
            <person name="Marcet-Houben M."/>
            <person name="Nosek J."/>
            <person name="Gabaldon T."/>
        </authorList>
    </citation>
    <scope>NUCLEOTIDE SEQUENCE</scope>
    <source>
        <strain evidence="2">CBS6075</strain>
    </source>
</reference>
<keyword evidence="3" id="KW-1185">Reference proteome</keyword>
<protein>
    <submittedName>
        <fullName evidence="2">Uncharacterized protein</fullName>
    </submittedName>
</protein>
<organism evidence="2 3">
    <name type="scientific">Ogataea philodendri</name>
    <dbReference type="NCBI Taxonomy" id="1378263"/>
    <lineage>
        <taxon>Eukaryota</taxon>
        <taxon>Fungi</taxon>
        <taxon>Dikarya</taxon>
        <taxon>Ascomycota</taxon>
        <taxon>Saccharomycotina</taxon>
        <taxon>Pichiomycetes</taxon>
        <taxon>Pichiales</taxon>
        <taxon>Pichiaceae</taxon>
        <taxon>Ogataea</taxon>
    </lineage>
</organism>
<proteinExistence type="predicted"/>
<evidence type="ECO:0000256" key="1">
    <source>
        <dbReference type="SAM" id="MobiDB-lite"/>
    </source>
</evidence>
<evidence type="ECO:0000313" key="3">
    <source>
        <dbReference type="Proteomes" id="UP000769157"/>
    </source>
</evidence>
<sequence>MVVNRANSRLNAGRSSSVRLNQSISKVIGDSVWVCVLQFEYAFNDTELRSGGIETRNSNPVVNNHTCTNNGRSTVHGTCHQRNLEKRREFLLVLDRGLWMNQTSSVGESAIGSNKNVTGNGLSENLHS</sequence>
<name>A0A9P8T3R2_9ASCO</name>
<dbReference type="GeneID" id="70236582"/>
<dbReference type="RefSeq" id="XP_046060537.1">
    <property type="nucleotide sequence ID" value="XM_046205714.1"/>
</dbReference>
<evidence type="ECO:0000313" key="2">
    <source>
        <dbReference type="EMBL" id="KAH3664265.1"/>
    </source>
</evidence>
<comment type="caution">
    <text evidence="2">The sequence shown here is derived from an EMBL/GenBank/DDBJ whole genome shotgun (WGS) entry which is preliminary data.</text>
</comment>
<dbReference type="Proteomes" id="UP000769157">
    <property type="component" value="Unassembled WGS sequence"/>
</dbReference>
<dbReference type="EMBL" id="JAEUBE010000327">
    <property type="protein sequence ID" value="KAH3664265.1"/>
    <property type="molecule type" value="Genomic_DNA"/>
</dbReference>